<feature type="transmembrane region" description="Helical" evidence="6">
    <location>
        <begin position="354"/>
        <end position="373"/>
    </location>
</feature>
<feature type="transmembrane region" description="Helical" evidence="6">
    <location>
        <begin position="224"/>
        <end position="242"/>
    </location>
</feature>
<keyword evidence="5 6" id="KW-0472">Membrane</keyword>
<dbReference type="GO" id="GO:0005886">
    <property type="term" value="C:plasma membrane"/>
    <property type="evidence" value="ECO:0007669"/>
    <property type="project" value="UniProtKB-SubCell"/>
</dbReference>
<proteinExistence type="predicted"/>
<reference evidence="7" key="1">
    <citation type="submission" date="2020-05" db="EMBL/GenBank/DDBJ databases">
        <authorList>
            <person name="Chiriac C."/>
            <person name="Salcher M."/>
            <person name="Ghai R."/>
            <person name="Kavagutti S V."/>
        </authorList>
    </citation>
    <scope>NUCLEOTIDE SEQUENCE</scope>
</reference>
<evidence type="ECO:0000256" key="3">
    <source>
        <dbReference type="ARBA" id="ARBA00022692"/>
    </source>
</evidence>
<dbReference type="GO" id="GO:0022857">
    <property type="term" value="F:transmembrane transporter activity"/>
    <property type="evidence" value="ECO:0007669"/>
    <property type="project" value="InterPro"/>
</dbReference>
<name>A0A6J6EU13_9ZZZZ</name>
<comment type="subcellular location">
    <subcellularLocation>
        <location evidence="1">Cell membrane</location>
        <topology evidence="1">Multi-pass membrane protein</topology>
    </subcellularLocation>
</comment>
<dbReference type="AlphaFoldDB" id="A0A6J6EU13"/>
<dbReference type="PANTHER" id="PTHR47089">
    <property type="entry name" value="ABC TRANSPORTER, PERMEASE PROTEIN"/>
    <property type="match status" value="1"/>
</dbReference>
<feature type="transmembrane region" description="Helical" evidence="6">
    <location>
        <begin position="266"/>
        <end position="292"/>
    </location>
</feature>
<dbReference type="EMBL" id="CAEZTV010000054">
    <property type="protein sequence ID" value="CAB4579636.1"/>
    <property type="molecule type" value="Genomic_DNA"/>
</dbReference>
<feature type="transmembrane region" description="Helical" evidence="6">
    <location>
        <begin position="13"/>
        <end position="33"/>
    </location>
</feature>
<evidence type="ECO:0000256" key="5">
    <source>
        <dbReference type="ARBA" id="ARBA00023136"/>
    </source>
</evidence>
<evidence type="ECO:0000256" key="1">
    <source>
        <dbReference type="ARBA" id="ARBA00004651"/>
    </source>
</evidence>
<sequence>MINKFFASIQGKVLLPFLAFISAFFLGGVVIVLTDSEIMNQIKSPGKFLTAAGAKIGNSYLAIFQGSIFDINLARESGWQQGFYPMSETIVTTTPLILAGLSVALAFKSGLFNIGAQGQFIFGAIGASYIGFRYEFNPVLHVILALLVGIIFAGLFGGVVGLLKAKTGAHEVIVTIMLNYVAALFILWLLKTKTFLRPERFDPIAPEVNPSAQLPKLFGVEQRIHIGIFISLAAVVMVWWLLNRSTLGFKFRAVGANANAAKSAGISIPFVTTMTMFICGALAGLGGALHVLGTEYALTAGVAGSFGFDAITVALLGQATPIGTVFAAFLFGALQTGGRTLQSNTGTPLEIVQIIQALIVLFIAAPALMKGIFKIKKSINQSSMSAKGWNG</sequence>
<organism evidence="7">
    <name type="scientific">freshwater metagenome</name>
    <dbReference type="NCBI Taxonomy" id="449393"/>
    <lineage>
        <taxon>unclassified sequences</taxon>
        <taxon>metagenomes</taxon>
        <taxon>ecological metagenomes</taxon>
    </lineage>
</organism>
<gene>
    <name evidence="7" type="ORF">UFOPK1747_00471</name>
</gene>
<evidence type="ECO:0000256" key="4">
    <source>
        <dbReference type="ARBA" id="ARBA00022989"/>
    </source>
</evidence>
<feature type="transmembrane region" description="Helical" evidence="6">
    <location>
        <begin position="89"/>
        <end position="108"/>
    </location>
</feature>
<dbReference type="CDD" id="cd06580">
    <property type="entry name" value="TM_PBP1_transp_TpRbsC_like"/>
    <property type="match status" value="1"/>
</dbReference>
<keyword evidence="2" id="KW-1003">Cell membrane</keyword>
<feature type="transmembrane region" description="Helical" evidence="6">
    <location>
        <begin position="172"/>
        <end position="190"/>
    </location>
</feature>
<protein>
    <submittedName>
        <fullName evidence="7">Unannotated protein</fullName>
    </submittedName>
</protein>
<dbReference type="Pfam" id="PF02653">
    <property type="entry name" value="BPD_transp_2"/>
    <property type="match status" value="1"/>
</dbReference>
<accession>A0A6J6EU13</accession>
<dbReference type="InterPro" id="IPR001851">
    <property type="entry name" value="ABC_transp_permease"/>
</dbReference>
<evidence type="ECO:0000256" key="2">
    <source>
        <dbReference type="ARBA" id="ARBA00022475"/>
    </source>
</evidence>
<dbReference type="PANTHER" id="PTHR47089:SF1">
    <property type="entry name" value="GUANOSINE ABC TRANSPORTER PERMEASE PROTEIN NUPP"/>
    <property type="match status" value="1"/>
</dbReference>
<feature type="transmembrane region" description="Helical" evidence="6">
    <location>
        <begin position="139"/>
        <end position="160"/>
    </location>
</feature>
<keyword evidence="3 6" id="KW-0812">Transmembrane</keyword>
<evidence type="ECO:0000313" key="7">
    <source>
        <dbReference type="EMBL" id="CAB4579636.1"/>
    </source>
</evidence>
<evidence type="ECO:0000256" key="6">
    <source>
        <dbReference type="SAM" id="Phobius"/>
    </source>
</evidence>
<feature type="transmembrane region" description="Helical" evidence="6">
    <location>
        <begin position="313"/>
        <end position="334"/>
    </location>
</feature>
<keyword evidence="4 6" id="KW-1133">Transmembrane helix</keyword>
<feature type="transmembrane region" description="Helical" evidence="6">
    <location>
        <begin position="114"/>
        <end position="132"/>
    </location>
</feature>